<evidence type="ECO:0000313" key="2">
    <source>
        <dbReference type="Proteomes" id="UP000076983"/>
    </source>
</evidence>
<proteinExistence type="predicted"/>
<dbReference type="AlphaFoldDB" id="A0A162MHA9"/>
<dbReference type="RefSeq" id="WP_063626285.1">
    <property type="nucleotide sequence ID" value="NZ_LVLH01000042.1"/>
</dbReference>
<keyword evidence="2" id="KW-1185">Reference proteome</keyword>
<organism evidence="1 2">
    <name type="scientific">Mycoplasmopsis gallinarum</name>
    <dbReference type="NCBI Taxonomy" id="29557"/>
    <lineage>
        <taxon>Bacteria</taxon>
        <taxon>Bacillati</taxon>
        <taxon>Mycoplasmatota</taxon>
        <taxon>Mycoplasmoidales</taxon>
        <taxon>Metamycoplasmataceae</taxon>
        <taxon>Mycoplasmopsis</taxon>
    </lineage>
</organism>
<gene>
    <name evidence="1" type="ORF">MGALLINA_05140</name>
</gene>
<dbReference type="PATRIC" id="fig|29557.3.peg.512"/>
<accession>A0A162MHA9</accession>
<name>A0A162MHA9_9BACT</name>
<comment type="caution">
    <text evidence="1">The sequence shown here is derived from an EMBL/GenBank/DDBJ whole genome shotgun (WGS) entry which is preliminary data.</text>
</comment>
<protein>
    <submittedName>
        <fullName evidence="1">Uncharacterized protein</fullName>
    </submittedName>
</protein>
<sequence length="339" mass="40690">MKFKNVFKLTSFIPIISATCVPISCQKEEKRNIEKNIIENTEENFTSLSKRDQRLYWLNKMLEYSLKDSIDIENIDLPNDNIIAESKLTIGQASYWRKFLNQPITQINSFENSLFSNESLTNKWGSIFYFRQFVNKISRILAFLNYSYFIYKENLEKMLETLPPAGSLVDMSIKIYPSTQIIEYSSLRNFISIGDNDYVYEDSWSFWKFLKVNKIDFNFEKEIEIFDGNTIRINDKTYYIEEIFDLEIIKNYYKFLIDKIETLIAELSSYNSIGNATKEYLKYISGVFNNFKMKFISYWRWWANNDYDFKVFTKYLSTIKLRYDDYDFKFFIEDLPSIK</sequence>
<reference evidence="1 2" key="1">
    <citation type="submission" date="2016-03" db="EMBL/GenBank/DDBJ databases">
        <title>Genome sequence of Mycoplasma gallinarum strain Mgn_IPT.</title>
        <authorList>
            <person name="Yacoub E."/>
            <person name="Sirand-Pugnet P."/>
            <person name="Barre A."/>
            <person name="Maurier F."/>
            <person name="Blanchard A."/>
            <person name="Ben Abdelmoumen B.M."/>
        </authorList>
    </citation>
    <scope>NUCLEOTIDE SEQUENCE [LARGE SCALE GENOMIC DNA]</scope>
    <source>
        <strain evidence="1 2">Mgn_IPT</strain>
    </source>
</reference>
<dbReference type="EMBL" id="LVLH01000042">
    <property type="protein sequence ID" value="OAB48725.1"/>
    <property type="molecule type" value="Genomic_DNA"/>
</dbReference>
<evidence type="ECO:0000313" key="1">
    <source>
        <dbReference type="EMBL" id="OAB48725.1"/>
    </source>
</evidence>
<dbReference type="Proteomes" id="UP000076983">
    <property type="component" value="Unassembled WGS sequence"/>
</dbReference>